<keyword evidence="4" id="KW-0472">Membrane</keyword>
<dbReference type="Gene3D" id="2.40.100.10">
    <property type="entry name" value="Cyclophilin-like"/>
    <property type="match status" value="1"/>
</dbReference>
<dbReference type="PANTHER" id="PTHR45625:SF4">
    <property type="entry name" value="PEPTIDYLPROLYL ISOMERASE DOMAIN AND WD REPEAT-CONTAINING PROTEIN 1"/>
    <property type="match status" value="1"/>
</dbReference>
<reference evidence="6 7" key="1">
    <citation type="journal article" date="2016" name="Nat. Commun.">
        <title>Thousands of microbial genomes shed light on interconnected biogeochemical processes in an aquifer system.</title>
        <authorList>
            <person name="Anantharaman K."/>
            <person name="Brown C.T."/>
            <person name="Hug L.A."/>
            <person name="Sharon I."/>
            <person name="Castelle C.J."/>
            <person name="Probst A.J."/>
            <person name="Thomas B.C."/>
            <person name="Singh A."/>
            <person name="Wilkins M.J."/>
            <person name="Karaoz U."/>
            <person name="Brodie E.L."/>
            <person name="Williams K.H."/>
            <person name="Hubbard S.S."/>
            <person name="Banfield J.F."/>
        </authorList>
    </citation>
    <scope>NUCLEOTIDE SEQUENCE [LARGE SCALE GENOMIC DNA]</scope>
</reference>
<evidence type="ECO:0000313" key="7">
    <source>
        <dbReference type="Proteomes" id="UP000178259"/>
    </source>
</evidence>
<dbReference type="InterPro" id="IPR029000">
    <property type="entry name" value="Cyclophilin-like_dom_sf"/>
</dbReference>
<proteinExistence type="inferred from homology"/>
<evidence type="ECO:0000256" key="4">
    <source>
        <dbReference type="SAM" id="Phobius"/>
    </source>
</evidence>
<evidence type="ECO:0000256" key="1">
    <source>
        <dbReference type="ARBA" id="ARBA00023110"/>
    </source>
</evidence>
<dbReference type="Pfam" id="PF00160">
    <property type="entry name" value="Pro_isomerase"/>
    <property type="match status" value="1"/>
</dbReference>
<keyword evidence="1 3" id="KW-0697">Rotamase</keyword>
<dbReference type="GO" id="GO:0003755">
    <property type="term" value="F:peptidyl-prolyl cis-trans isomerase activity"/>
    <property type="evidence" value="ECO:0007669"/>
    <property type="project" value="UniProtKB-UniRule"/>
</dbReference>
<dbReference type="CDD" id="cd00317">
    <property type="entry name" value="cyclophilin"/>
    <property type="match status" value="1"/>
</dbReference>
<evidence type="ECO:0000256" key="2">
    <source>
        <dbReference type="ARBA" id="ARBA00023235"/>
    </source>
</evidence>
<comment type="similarity">
    <text evidence="3">Belongs to the cyclophilin-type PPIase family.</text>
</comment>
<name>A0A1G1Z2R6_9BACT</name>
<dbReference type="InterPro" id="IPR002130">
    <property type="entry name" value="Cyclophilin-type_PPIase_dom"/>
</dbReference>
<accession>A0A1G1Z2R6</accession>
<keyword evidence="2 3" id="KW-0413">Isomerase</keyword>
<keyword evidence="4" id="KW-1133">Transmembrane helix</keyword>
<dbReference type="PROSITE" id="PS50072">
    <property type="entry name" value="CSA_PPIASE_2"/>
    <property type="match status" value="1"/>
</dbReference>
<evidence type="ECO:0000259" key="5">
    <source>
        <dbReference type="PROSITE" id="PS50072"/>
    </source>
</evidence>
<feature type="transmembrane region" description="Helical" evidence="4">
    <location>
        <begin position="7"/>
        <end position="27"/>
    </location>
</feature>
<dbReference type="InterPro" id="IPR044666">
    <property type="entry name" value="Cyclophilin_A-like"/>
</dbReference>
<feature type="domain" description="PPIase cyclophilin-type" evidence="5">
    <location>
        <begin position="67"/>
        <end position="195"/>
    </location>
</feature>
<keyword evidence="4" id="KW-0812">Transmembrane</keyword>
<dbReference type="SUPFAM" id="SSF50891">
    <property type="entry name" value="Cyclophilin-like"/>
    <property type="match status" value="1"/>
</dbReference>
<evidence type="ECO:0000313" key="6">
    <source>
        <dbReference type="EMBL" id="OGY58931.1"/>
    </source>
</evidence>
<comment type="function">
    <text evidence="3">PPIases accelerate the folding of proteins. It catalyzes the cis-trans isomerization of proline imidic peptide bonds in oligopeptides.</text>
</comment>
<gene>
    <name evidence="6" type="ORF">A3E61_01575</name>
</gene>
<evidence type="ECO:0000256" key="3">
    <source>
        <dbReference type="RuleBase" id="RU363019"/>
    </source>
</evidence>
<dbReference type="AlphaFoldDB" id="A0A1G1Z2R6"/>
<comment type="catalytic activity">
    <reaction evidence="3">
        <text>[protein]-peptidylproline (omega=180) = [protein]-peptidylproline (omega=0)</text>
        <dbReference type="Rhea" id="RHEA:16237"/>
        <dbReference type="Rhea" id="RHEA-COMP:10747"/>
        <dbReference type="Rhea" id="RHEA-COMP:10748"/>
        <dbReference type="ChEBI" id="CHEBI:83833"/>
        <dbReference type="ChEBI" id="CHEBI:83834"/>
        <dbReference type="EC" id="5.2.1.8"/>
    </reaction>
</comment>
<dbReference type="EC" id="5.2.1.8" evidence="3"/>
<dbReference type="PANTHER" id="PTHR45625">
    <property type="entry name" value="PEPTIDYL-PROLYL CIS-TRANS ISOMERASE-RELATED"/>
    <property type="match status" value="1"/>
</dbReference>
<organism evidence="6 7">
    <name type="scientific">Candidatus Colwellbacteria bacterium RIFCSPHIGHO2_12_FULL_43_12</name>
    <dbReference type="NCBI Taxonomy" id="1797688"/>
    <lineage>
        <taxon>Bacteria</taxon>
        <taxon>Candidatus Colwelliibacteriota</taxon>
    </lineage>
</organism>
<comment type="caution">
    <text evidence="6">The sequence shown here is derived from an EMBL/GenBank/DDBJ whole genome shotgun (WGS) entry which is preliminary data.</text>
</comment>
<protein>
    <recommendedName>
        <fullName evidence="3">Peptidyl-prolyl cis-trans isomerase</fullName>
        <shortName evidence="3">PPIase</shortName>
        <ecNumber evidence="3">5.2.1.8</ecNumber>
    </recommendedName>
</protein>
<dbReference type="EMBL" id="MHIW01000009">
    <property type="protein sequence ID" value="OGY58931.1"/>
    <property type="molecule type" value="Genomic_DNA"/>
</dbReference>
<dbReference type="Proteomes" id="UP000178259">
    <property type="component" value="Unassembled WGS sequence"/>
</dbReference>
<dbReference type="PRINTS" id="PR00153">
    <property type="entry name" value="CSAPPISMRASE"/>
</dbReference>
<sequence>MEPTTDIKKIIGISVLMIVVIGGIYWFTNNKLPSTNQNNQPADTDQTETNMEIPKEIIKATINTDKGAIVLNLYPNAAPKTVENFVTKAKAKYFDGLKFHRVEDWVIQGGDPLSRDASKEAQWGTGGGNIDTELSPFPFIEGALGVARGQDIKVSNDSQFFIVTKDSNFLDNQYTLFGQVVEGMDVVKKVAKGDTIISIVVQ</sequence>